<accession>A0A834K8N5</accession>
<name>A0A834K8N5_VESVU</name>
<gene>
    <name evidence="1" type="ORF">HZH66_005578</name>
</gene>
<organism evidence="1 2">
    <name type="scientific">Vespula vulgaris</name>
    <name type="common">Yellow jacket</name>
    <name type="synonym">Wasp</name>
    <dbReference type="NCBI Taxonomy" id="7454"/>
    <lineage>
        <taxon>Eukaryota</taxon>
        <taxon>Metazoa</taxon>
        <taxon>Ecdysozoa</taxon>
        <taxon>Arthropoda</taxon>
        <taxon>Hexapoda</taxon>
        <taxon>Insecta</taxon>
        <taxon>Pterygota</taxon>
        <taxon>Neoptera</taxon>
        <taxon>Endopterygota</taxon>
        <taxon>Hymenoptera</taxon>
        <taxon>Apocrita</taxon>
        <taxon>Aculeata</taxon>
        <taxon>Vespoidea</taxon>
        <taxon>Vespidae</taxon>
        <taxon>Vespinae</taxon>
        <taxon>Vespula</taxon>
    </lineage>
</organism>
<evidence type="ECO:0000313" key="1">
    <source>
        <dbReference type="EMBL" id="KAF7400394.1"/>
    </source>
</evidence>
<protein>
    <submittedName>
        <fullName evidence="1">Uncharacterized protein</fullName>
    </submittedName>
</protein>
<keyword evidence="2" id="KW-1185">Reference proteome</keyword>
<dbReference type="EMBL" id="JACSEA010000005">
    <property type="protein sequence ID" value="KAF7400394.1"/>
    <property type="molecule type" value="Genomic_DNA"/>
</dbReference>
<reference evidence="1" key="1">
    <citation type="journal article" date="2020" name="G3 (Bethesda)">
        <title>High-Quality Assemblies for Three Invasive Social Wasps from the &lt;i&gt;Vespula&lt;/i&gt; Genus.</title>
        <authorList>
            <person name="Harrop T.W.R."/>
            <person name="Guhlin J."/>
            <person name="McLaughlin G.M."/>
            <person name="Permina E."/>
            <person name="Stockwell P."/>
            <person name="Gilligan J."/>
            <person name="Le Lec M.F."/>
            <person name="Gruber M.A.M."/>
            <person name="Quinn O."/>
            <person name="Lovegrove M."/>
            <person name="Duncan E.J."/>
            <person name="Remnant E.J."/>
            <person name="Van Eeckhoven J."/>
            <person name="Graham B."/>
            <person name="Knapp R.A."/>
            <person name="Langford K.W."/>
            <person name="Kronenberg Z."/>
            <person name="Press M.O."/>
            <person name="Eacker S.M."/>
            <person name="Wilson-Rankin E.E."/>
            <person name="Purcell J."/>
            <person name="Lester P.J."/>
            <person name="Dearden P.K."/>
        </authorList>
    </citation>
    <scope>NUCLEOTIDE SEQUENCE</scope>
    <source>
        <strain evidence="1">Marl-1</strain>
    </source>
</reference>
<proteinExistence type="predicted"/>
<sequence length="109" mass="12117">MSDAWTRLVLRPQGHQVVGVRFDDFVVSTTVADVSKLETTWFTSPEAWAWFTVANREKTKTPLMDRLKRPYSIDDFFHQVVSSSVGGKSSSSSGLLVASKASFDDVTDV</sequence>
<comment type="caution">
    <text evidence="1">The sequence shown here is derived from an EMBL/GenBank/DDBJ whole genome shotgun (WGS) entry which is preliminary data.</text>
</comment>
<dbReference type="Proteomes" id="UP000614350">
    <property type="component" value="Unassembled WGS sequence"/>
</dbReference>
<dbReference type="AlphaFoldDB" id="A0A834K8N5"/>
<evidence type="ECO:0000313" key="2">
    <source>
        <dbReference type="Proteomes" id="UP000614350"/>
    </source>
</evidence>